<reference evidence="1 2" key="1">
    <citation type="submission" date="2017-09" db="EMBL/GenBank/DDBJ databases">
        <title>Large-scale bioinformatics analysis of Bacillus genomes uncovers conserved roles of natural products in bacterial physiology.</title>
        <authorList>
            <consortium name="Agbiome Team Llc"/>
            <person name="Bleich R.M."/>
            <person name="Kirk G.J."/>
            <person name="Santa Maria K.C."/>
            <person name="Allen S.E."/>
            <person name="Farag S."/>
            <person name="Shank E.A."/>
            <person name="Bowers A."/>
        </authorList>
    </citation>
    <scope>NUCLEOTIDE SEQUENCE [LARGE SCALE GENOMIC DNA]</scope>
    <source>
        <strain evidence="1 2">AFS003229</strain>
    </source>
</reference>
<comment type="caution">
    <text evidence="1">The sequence shown here is derived from an EMBL/GenBank/DDBJ whole genome shotgun (WGS) entry which is preliminary data.</text>
</comment>
<dbReference type="RefSeq" id="WP_098175576.1">
    <property type="nucleotide sequence ID" value="NZ_NUEQ01000014.1"/>
</dbReference>
<gene>
    <name evidence="1" type="ORF">CN689_08710</name>
</gene>
<protein>
    <submittedName>
        <fullName evidence="1">ATP-binding protein</fullName>
    </submittedName>
</protein>
<dbReference type="Gene3D" id="3.30.565.10">
    <property type="entry name" value="Histidine kinase-like ATPase, C-terminal domain"/>
    <property type="match status" value="1"/>
</dbReference>
<evidence type="ECO:0000313" key="2">
    <source>
        <dbReference type="Proteomes" id="UP000220106"/>
    </source>
</evidence>
<dbReference type="Pfam" id="PF13589">
    <property type="entry name" value="HATPase_c_3"/>
    <property type="match status" value="1"/>
</dbReference>
<dbReference type="Proteomes" id="UP000220106">
    <property type="component" value="Unassembled WGS sequence"/>
</dbReference>
<dbReference type="AlphaFoldDB" id="A0AAX0S5W4"/>
<dbReference type="GO" id="GO:0005524">
    <property type="term" value="F:ATP binding"/>
    <property type="evidence" value="ECO:0007669"/>
    <property type="project" value="UniProtKB-KW"/>
</dbReference>
<accession>A0AAX0S5W4</accession>
<keyword evidence="1" id="KW-0547">Nucleotide-binding</keyword>
<keyword evidence="1" id="KW-0067">ATP-binding</keyword>
<proteinExistence type="predicted"/>
<sequence length="474" mass="54641">MKIDIVDPVVGNFVKSLRDIGYTFEVAVADILDNSIAAKAETIKILCLPAPNMIFATLDDGLGMNESELVEAMRLAANDPDTVREPNDLGKFGLGLKTASFSQCKKLTVLSKKDGKVSVKQWDLEYISNENKWFLKTLDMTECENYPFVDSLLEQERGTLVIWEDIDSFNSEDIPSNLSDLRNHLSLVFHYFLDGKVPGRNKINIFVNEVKIDPFNPFNPNHRATQEFHGEKIRFKNSEVLVQPYILPHHSKLSPQEYERYATTEGYTKSQGFYLYREHRLLIHGTWWGMHKMNDAHRLVRIKIEISNTQDADWGIDIKKSTARPVRELRKDLQRIIQQVTVKGSRPFVGRGRRIEDTTTTNFWDCHVKEGSVRFVINKKHPVLNKLNENLTDEQQELLKIYLSSLEGFLPLDTIVAQLHTNPHKVNQEPEISNEELIALVEKWRNSGVSEEFIQSLIKTEIFKGKREFLINEN</sequence>
<evidence type="ECO:0000313" key="1">
    <source>
        <dbReference type="EMBL" id="PEJ34214.1"/>
    </source>
</evidence>
<name>A0AAX0S5W4_9BACI</name>
<dbReference type="EMBL" id="NUEQ01000014">
    <property type="protein sequence ID" value="PEJ34214.1"/>
    <property type="molecule type" value="Genomic_DNA"/>
</dbReference>
<dbReference type="SUPFAM" id="SSF55874">
    <property type="entry name" value="ATPase domain of HSP90 chaperone/DNA topoisomerase II/histidine kinase"/>
    <property type="match status" value="1"/>
</dbReference>
<organism evidence="1 2">
    <name type="scientific">Peribacillus butanolivorans</name>
    <dbReference type="NCBI Taxonomy" id="421767"/>
    <lineage>
        <taxon>Bacteria</taxon>
        <taxon>Bacillati</taxon>
        <taxon>Bacillota</taxon>
        <taxon>Bacilli</taxon>
        <taxon>Bacillales</taxon>
        <taxon>Bacillaceae</taxon>
        <taxon>Peribacillus</taxon>
    </lineage>
</organism>
<dbReference type="InterPro" id="IPR036890">
    <property type="entry name" value="HATPase_C_sf"/>
</dbReference>